<reference evidence="2 3" key="1">
    <citation type="journal article" date="2019" name="Anaerobe">
        <title>Brachyspira catarrhinii sp. nov., an anaerobic intestinal spirochaete isolated from vervet monkeys may have been misidentified as Brachyspira aalborgi in previous studies.</title>
        <authorList>
            <person name="Phillips N.D."/>
            <person name="La T."/>
            <person name="Hampson D.J."/>
        </authorList>
    </citation>
    <scope>NUCLEOTIDE SEQUENCE [LARGE SCALE GENOMIC DNA]</scope>
    <source>
        <strain evidence="2 3">Z12</strain>
    </source>
</reference>
<accession>A0ABY2TPH5</accession>
<keyword evidence="3" id="KW-1185">Reference proteome</keyword>
<dbReference type="InterPro" id="IPR021533">
    <property type="entry name" value="PepSY-like"/>
</dbReference>
<dbReference type="Pfam" id="PF11396">
    <property type="entry name" value="PepSY_like"/>
    <property type="match status" value="1"/>
</dbReference>
<proteinExistence type="predicted"/>
<feature type="domain" description="Putative beta-lactamase-inhibitor-like PepSY-like" evidence="1">
    <location>
        <begin position="55"/>
        <end position="136"/>
    </location>
</feature>
<evidence type="ECO:0000313" key="3">
    <source>
        <dbReference type="Proteomes" id="UP000310168"/>
    </source>
</evidence>
<sequence length="142" mass="16576">MKKIFASLFLLFLLSALLFSDDIYISPEQLPQNALSFIQKYFPNVSILYAEMDKKKYEVQLSNGVEIEFFRNGDFKEIDGNYVAIPFEILPEPVANTVRRTYPNTVITKIEKKWNIYEVKLNNMMELYIDANGQLLGQKFDD</sequence>
<comment type="caution">
    <text evidence="2">The sequence shown here is derived from an EMBL/GenBank/DDBJ whole genome shotgun (WGS) entry which is preliminary data.</text>
</comment>
<dbReference type="Proteomes" id="UP000310168">
    <property type="component" value="Unassembled WGS sequence"/>
</dbReference>
<protein>
    <recommendedName>
        <fullName evidence="1">Putative beta-lactamase-inhibitor-like PepSY-like domain-containing protein</fullName>
    </recommendedName>
</protein>
<dbReference type="RefSeq" id="WP_137998786.1">
    <property type="nucleotide sequence ID" value="NZ_SJDU01000243.1"/>
</dbReference>
<name>A0ABY2TPH5_9SPIR</name>
<dbReference type="SUPFAM" id="SSF160574">
    <property type="entry name" value="BT0923-like"/>
    <property type="match status" value="1"/>
</dbReference>
<evidence type="ECO:0000313" key="2">
    <source>
        <dbReference type="EMBL" id="TKZ33142.1"/>
    </source>
</evidence>
<organism evidence="2 3">
    <name type="scientific">Brachyspira catarrhinii</name>
    <dbReference type="NCBI Taxonomy" id="2528966"/>
    <lineage>
        <taxon>Bacteria</taxon>
        <taxon>Pseudomonadati</taxon>
        <taxon>Spirochaetota</taxon>
        <taxon>Spirochaetia</taxon>
        <taxon>Brachyspirales</taxon>
        <taxon>Brachyspiraceae</taxon>
        <taxon>Brachyspira</taxon>
    </lineage>
</organism>
<evidence type="ECO:0000259" key="1">
    <source>
        <dbReference type="Pfam" id="PF11396"/>
    </source>
</evidence>
<gene>
    <name evidence="2" type="ORF">EZH24_08765</name>
</gene>
<dbReference type="EMBL" id="SJDU01000243">
    <property type="protein sequence ID" value="TKZ33142.1"/>
    <property type="molecule type" value="Genomic_DNA"/>
</dbReference>
<dbReference type="Gene3D" id="3.40.1420.30">
    <property type="match status" value="1"/>
</dbReference>